<dbReference type="GO" id="GO:0006310">
    <property type="term" value="P:DNA recombination"/>
    <property type="evidence" value="ECO:0007669"/>
    <property type="project" value="InterPro"/>
</dbReference>
<name>A0A0H5Q0N9_9ZZZZ</name>
<accession>A0A0H5Q0N9</accession>
<dbReference type="InterPro" id="IPR001668">
    <property type="entry name" value="Mob_Pre"/>
</dbReference>
<dbReference type="Pfam" id="PF01076">
    <property type="entry name" value="Mob_Pre"/>
    <property type="match status" value="1"/>
</dbReference>
<dbReference type="EMBL" id="LN853069">
    <property type="protein sequence ID" value="CRY94979.1"/>
    <property type="molecule type" value="Genomic_DNA"/>
</dbReference>
<organism evidence="1">
    <name type="scientific">uncultured prokaryote</name>
    <dbReference type="NCBI Taxonomy" id="198431"/>
    <lineage>
        <taxon>unclassified sequences</taxon>
        <taxon>environmental samples</taxon>
    </lineage>
</organism>
<dbReference type="AlphaFoldDB" id="A0A0H5Q0N9"/>
<reference evidence="1" key="2">
    <citation type="submission" date="2015-07" db="EMBL/GenBank/DDBJ databases">
        <title>Plasmids, circular viruses and viroids from rat gut.</title>
        <authorList>
            <person name="Jorgensen T.J."/>
            <person name="Hansen M.A."/>
            <person name="Xu Z."/>
            <person name="Tabak M.A."/>
            <person name="Sorensen S.J."/>
            <person name="Hansen L.H."/>
        </authorList>
    </citation>
    <scope>NUCLEOTIDE SEQUENCE</scope>
    <source>
        <plasmid evidence="1">pRGRH0423</plasmid>
    </source>
</reference>
<proteinExistence type="predicted"/>
<dbReference type="Gene3D" id="3.30.930.30">
    <property type="match status" value="1"/>
</dbReference>
<keyword evidence="1" id="KW-0614">Plasmid</keyword>
<protein>
    <recommendedName>
        <fullName evidence="2">Plasmid recombination enzyme</fullName>
    </recommendedName>
</protein>
<dbReference type="CDD" id="cd17242">
    <property type="entry name" value="MobM_relaxase"/>
    <property type="match status" value="1"/>
</dbReference>
<dbReference type="NCBIfam" id="NF041497">
    <property type="entry name" value="MobV"/>
    <property type="match status" value="1"/>
</dbReference>
<sequence length="306" mass="33415">MSDFCIIRVKKHKSAASVWGVARHHNREIDCPTATGDPTTNKAFGYSASHAAAERVRERLQQIEAVSPRHKVRKNQAVALEYMITGSPEAMKDSKKAIAYLNAAKKWIEKRHGKGNIVAAYFHGDETTKHLHIICIPVHPETGKLSAGYFVDGREKMVALQTDFFEEVGGLYGLSRGLEKSKAKHMPVRDFWAKVSQPTPRPSLLDFAKAAVGVKVPAVEHLVAKASTAEALATMHVATRKRASAAKRIEGEQNAKARELKGARSALDLQLEVNQLRAKLAEYERPARGAAPALEALGMSSTPALG</sequence>
<reference evidence="1" key="1">
    <citation type="submission" date="2015-06" db="EMBL/GenBank/DDBJ databases">
        <authorList>
            <person name="Joergensen T."/>
        </authorList>
    </citation>
    <scope>NUCLEOTIDE SEQUENCE</scope>
    <source>
        <plasmid evidence="1">pRGRH0423</plasmid>
    </source>
</reference>
<dbReference type="GO" id="GO:0003677">
    <property type="term" value="F:DNA binding"/>
    <property type="evidence" value="ECO:0007669"/>
    <property type="project" value="InterPro"/>
</dbReference>
<geneLocation type="plasmid" evidence="1">
    <name>pRGRH0423</name>
</geneLocation>
<evidence type="ECO:0008006" key="2">
    <source>
        <dbReference type="Google" id="ProtNLM"/>
    </source>
</evidence>
<evidence type="ECO:0000313" key="1">
    <source>
        <dbReference type="EMBL" id="CRY94979.1"/>
    </source>
</evidence>